<dbReference type="InterPro" id="IPR001555">
    <property type="entry name" value="GART_AS"/>
</dbReference>
<dbReference type="AlphaFoldDB" id="A0A806KLG1"/>
<dbReference type="Pfam" id="PF00551">
    <property type="entry name" value="Formyl_trans_N"/>
    <property type="match status" value="1"/>
</dbReference>
<dbReference type="InterPro" id="IPR036477">
    <property type="entry name" value="Formyl_transf_N_sf"/>
</dbReference>
<dbReference type="GO" id="GO:0006189">
    <property type="term" value="P:'de novo' IMP biosynthetic process"/>
    <property type="evidence" value="ECO:0007669"/>
    <property type="project" value="TreeGrafter"/>
</dbReference>
<organism evidence="10">
    <name type="scientific">uncultured bacterium contig00190</name>
    <dbReference type="NCBI Taxonomy" id="1181604"/>
    <lineage>
        <taxon>Bacteria</taxon>
        <taxon>environmental samples</taxon>
    </lineage>
</organism>
<comment type="pathway">
    <text evidence="1">Purine metabolism; IMP biosynthesis via de novo pathway; N(2)-formyl-N(1)-(5-phospho-D-ribosyl)glycinamide from N(1)-(5-phospho-D-ribosyl)glycinamide (10-formyl THF route): step 1/1.</text>
</comment>
<dbReference type="GO" id="GO:0005737">
    <property type="term" value="C:cytoplasm"/>
    <property type="evidence" value="ECO:0007669"/>
    <property type="project" value="TreeGrafter"/>
</dbReference>
<keyword evidence="3 10" id="KW-0808">Transferase</keyword>
<evidence type="ECO:0000256" key="6">
    <source>
        <dbReference type="ARBA" id="ARBA00041324"/>
    </source>
</evidence>
<dbReference type="SUPFAM" id="SSF53328">
    <property type="entry name" value="Formyltransferase"/>
    <property type="match status" value="1"/>
</dbReference>
<dbReference type="GO" id="GO:0004644">
    <property type="term" value="F:phosphoribosylglycinamide formyltransferase activity"/>
    <property type="evidence" value="ECO:0007669"/>
    <property type="project" value="UniProtKB-EC"/>
</dbReference>
<dbReference type="PROSITE" id="PS00373">
    <property type="entry name" value="GART"/>
    <property type="match status" value="1"/>
</dbReference>
<dbReference type="EMBL" id="JQ844290">
    <property type="protein sequence ID" value="AGS54336.1"/>
    <property type="molecule type" value="Genomic_DNA"/>
</dbReference>
<keyword evidence="4" id="KW-0658">Purine biosynthesis</keyword>
<comment type="similarity">
    <text evidence="5">Belongs to the GART family.</text>
</comment>
<dbReference type="InterPro" id="IPR002376">
    <property type="entry name" value="Formyl_transf_N"/>
</dbReference>
<evidence type="ECO:0000256" key="8">
    <source>
        <dbReference type="ARBA" id="ARBA00047664"/>
    </source>
</evidence>
<dbReference type="PANTHER" id="PTHR43369:SF2">
    <property type="entry name" value="PHOSPHORIBOSYLGLYCINAMIDE FORMYLTRANSFERASE"/>
    <property type="match status" value="1"/>
</dbReference>
<evidence type="ECO:0000256" key="3">
    <source>
        <dbReference type="ARBA" id="ARBA00022679"/>
    </source>
</evidence>
<evidence type="ECO:0000256" key="5">
    <source>
        <dbReference type="ARBA" id="ARBA00038440"/>
    </source>
</evidence>
<evidence type="ECO:0000259" key="9">
    <source>
        <dbReference type="Pfam" id="PF00551"/>
    </source>
</evidence>
<protein>
    <recommendedName>
        <fullName evidence="2">phosphoribosylglycinamide formyltransferase 1</fullName>
        <ecNumber evidence="2">2.1.2.2</ecNumber>
    </recommendedName>
    <alternativeName>
        <fullName evidence="7">5'-phosphoribosylglycinamide transformylase</fullName>
    </alternativeName>
    <alternativeName>
        <fullName evidence="6">GAR transformylase</fullName>
    </alternativeName>
</protein>
<name>A0A806KLG1_9BACT</name>
<evidence type="ECO:0000256" key="4">
    <source>
        <dbReference type="ARBA" id="ARBA00022755"/>
    </source>
</evidence>
<reference evidence="10" key="1">
    <citation type="submission" date="2012-03" db="EMBL/GenBank/DDBJ databases">
        <title>Functional metagenomics reveals considerable lignocellulase gene clusters in the gut microbiome of a wood-feeding higher termite.</title>
        <authorList>
            <person name="Liu N."/>
        </authorList>
    </citation>
    <scope>NUCLEOTIDE SEQUENCE</scope>
</reference>
<dbReference type="PANTHER" id="PTHR43369">
    <property type="entry name" value="PHOSPHORIBOSYLGLYCINAMIDE FORMYLTRANSFERASE"/>
    <property type="match status" value="1"/>
</dbReference>
<accession>A0A806KLG1</accession>
<evidence type="ECO:0000256" key="1">
    <source>
        <dbReference type="ARBA" id="ARBA00005054"/>
    </source>
</evidence>
<evidence type="ECO:0000256" key="2">
    <source>
        <dbReference type="ARBA" id="ARBA00012254"/>
    </source>
</evidence>
<evidence type="ECO:0000256" key="7">
    <source>
        <dbReference type="ARBA" id="ARBA00041682"/>
    </source>
</evidence>
<sequence length="109" mass="12383">MSGYMRKLPENIFEHFENKIINIHPSLLPSFGGKGCYGIHVHEKVLEAGVKITGVTVHLVNKDYDSGKIIAQTPVPVLPNDTPETLAERVLKEEHQIYWQTIRDFSIFP</sequence>
<dbReference type="Gene3D" id="3.40.50.170">
    <property type="entry name" value="Formyl transferase, N-terminal domain"/>
    <property type="match status" value="1"/>
</dbReference>
<feature type="domain" description="Formyl transferase N-terminal" evidence="9">
    <location>
        <begin position="2"/>
        <end position="102"/>
    </location>
</feature>
<evidence type="ECO:0000313" key="10">
    <source>
        <dbReference type="EMBL" id="AGS54336.1"/>
    </source>
</evidence>
<comment type="catalytic activity">
    <reaction evidence="8">
        <text>N(1)-(5-phospho-beta-D-ribosyl)glycinamide + (6R)-10-formyltetrahydrofolate = N(2)-formyl-N(1)-(5-phospho-beta-D-ribosyl)glycinamide + (6S)-5,6,7,8-tetrahydrofolate + H(+)</text>
        <dbReference type="Rhea" id="RHEA:15053"/>
        <dbReference type="ChEBI" id="CHEBI:15378"/>
        <dbReference type="ChEBI" id="CHEBI:57453"/>
        <dbReference type="ChEBI" id="CHEBI:143788"/>
        <dbReference type="ChEBI" id="CHEBI:147286"/>
        <dbReference type="ChEBI" id="CHEBI:195366"/>
        <dbReference type="EC" id="2.1.2.2"/>
    </reaction>
</comment>
<dbReference type="EC" id="2.1.2.2" evidence="2"/>
<proteinExistence type="inferred from homology"/>